<proteinExistence type="predicted"/>
<feature type="compositionally biased region" description="Basic and acidic residues" evidence="2">
    <location>
        <begin position="285"/>
        <end position="299"/>
    </location>
</feature>
<evidence type="ECO:0000313" key="3">
    <source>
        <dbReference type="Proteomes" id="UP000085678"/>
    </source>
</evidence>
<dbReference type="STRING" id="7574.A0A1S3KDI6"/>
<feature type="region of interest" description="Disordered" evidence="2">
    <location>
        <begin position="250"/>
        <end position="315"/>
    </location>
</feature>
<sequence>MDRVPIEEDEDLHNEIEELREDLLQAEIIIKTLREKLRKQKHGTQQLVVAWKTKLRDLERETKQKEQMREKQLQNITSSLYYLEGQLRKEKKEIELLLQEKDRTIENQRQTIEKLKQECDTNQTALQWKESQGKYNNNEREREIFSRRKENDSPAMKIRPSYARETSLENKTEKAKLPGSSTKTPVPLSGKDVSWQATEMQQKTAMFQAADHDYSHQNVRGDTWLEKPYDERRQYGHYDHYQETFHQNVGVQKENQSPKESKYLKEHPAKISRESPRFQIPSSENTRDPSGKRRGEIKECYTTNRSNAKQYARSSQDMNYHLAKDYGLNLEHRDISSQSCSSPKVRVSESPTSPPSPHPPWGAVSVNPAPSNPIPRRTVSGTFPGLDPRMSPLQVYNRDGSPRWSHQSTQSSSVYYDDNDTSSSSNSSYENVFSSPGVYDPVYSWNDQDGEEGEKEGAAWKRKAASLPAHPTGALERKGTPAHRTASCYSQGYEQK</sequence>
<reference evidence="4" key="1">
    <citation type="submission" date="2025-08" db="UniProtKB">
        <authorList>
            <consortium name="RefSeq"/>
        </authorList>
    </citation>
    <scope>IDENTIFICATION</scope>
    <source>
        <tissue evidence="4">Gonads</tissue>
    </source>
</reference>
<gene>
    <name evidence="4" type="primary">LOC106180762</name>
</gene>
<dbReference type="RefSeq" id="XP_013420321.1">
    <property type="nucleotide sequence ID" value="XM_013564867.1"/>
</dbReference>
<dbReference type="Proteomes" id="UP000085678">
    <property type="component" value="Unplaced"/>
</dbReference>
<feature type="compositionally biased region" description="Polar residues" evidence="2">
    <location>
        <begin position="301"/>
        <end position="315"/>
    </location>
</feature>
<feature type="region of interest" description="Disordered" evidence="2">
    <location>
        <begin position="149"/>
        <end position="189"/>
    </location>
</feature>
<feature type="region of interest" description="Disordered" evidence="2">
    <location>
        <begin position="334"/>
        <end position="496"/>
    </location>
</feature>
<feature type="compositionally biased region" description="Polar residues" evidence="2">
    <location>
        <begin position="487"/>
        <end position="496"/>
    </location>
</feature>
<evidence type="ECO:0000313" key="4">
    <source>
        <dbReference type="RefSeq" id="XP_013420321.1"/>
    </source>
</evidence>
<dbReference type="KEGG" id="lak:106180762"/>
<feature type="compositionally biased region" description="Basic and acidic residues" evidence="2">
    <location>
        <begin position="256"/>
        <end position="276"/>
    </location>
</feature>
<feature type="compositionally biased region" description="Basic and acidic residues" evidence="2">
    <location>
        <begin position="166"/>
        <end position="176"/>
    </location>
</feature>
<keyword evidence="1" id="KW-0175">Coiled coil</keyword>
<name>A0A1S3KDI6_LINAN</name>
<organism evidence="3 4">
    <name type="scientific">Lingula anatina</name>
    <name type="common">Brachiopod</name>
    <name type="synonym">Lingula unguis</name>
    <dbReference type="NCBI Taxonomy" id="7574"/>
    <lineage>
        <taxon>Eukaryota</taxon>
        <taxon>Metazoa</taxon>
        <taxon>Spiralia</taxon>
        <taxon>Lophotrochozoa</taxon>
        <taxon>Brachiopoda</taxon>
        <taxon>Linguliformea</taxon>
        <taxon>Lingulata</taxon>
        <taxon>Lingulida</taxon>
        <taxon>Linguloidea</taxon>
        <taxon>Lingulidae</taxon>
        <taxon>Lingula</taxon>
    </lineage>
</organism>
<evidence type="ECO:0000256" key="1">
    <source>
        <dbReference type="SAM" id="Coils"/>
    </source>
</evidence>
<dbReference type="GeneID" id="106180762"/>
<keyword evidence="3" id="KW-1185">Reference proteome</keyword>
<dbReference type="InParanoid" id="A0A1S3KDI6"/>
<evidence type="ECO:0000256" key="2">
    <source>
        <dbReference type="SAM" id="MobiDB-lite"/>
    </source>
</evidence>
<feature type="coiled-coil region" evidence="1">
    <location>
        <begin position="6"/>
        <end position="125"/>
    </location>
</feature>
<protein>
    <submittedName>
        <fullName evidence="4">Uncharacterized protein LOC106180762</fullName>
    </submittedName>
</protein>
<feature type="compositionally biased region" description="Low complexity" evidence="2">
    <location>
        <begin position="411"/>
        <end position="435"/>
    </location>
</feature>
<dbReference type="AlphaFoldDB" id="A0A1S3KDI6"/>
<accession>A0A1S3KDI6</accession>